<dbReference type="GO" id="GO:0071916">
    <property type="term" value="F:dipeptide transmembrane transporter activity"/>
    <property type="evidence" value="ECO:0007669"/>
    <property type="project" value="TreeGrafter"/>
</dbReference>
<feature type="transmembrane region" description="Helical" evidence="7">
    <location>
        <begin position="104"/>
        <end position="126"/>
    </location>
</feature>
<evidence type="ECO:0000256" key="7">
    <source>
        <dbReference type="RuleBase" id="RU363032"/>
    </source>
</evidence>
<dbReference type="EMBL" id="MTBP01000003">
    <property type="protein sequence ID" value="POM23655.1"/>
    <property type="molecule type" value="Genomic_DNA"/>
</dbReference>
<dbReference type="PANTHER" id="PTHR43163:SF6">
    <property type="entry name" value="DIPEPTIDE TRANSPORT SYSTEM PERMEASE PROTEIN DPPB-RELATED"/>
    <property type="match status" value="1"/>
</dbReference>
<feature type="transmembrane region" description="Helical" evidence="7">
    <location>
        <begin position="9"/>
        <end position="31"/>
    </location>
</feature>
<dbReference type="Proteomes" id="UP000242367">
    <property type="component" value="Unassembled WGS sequence"/>
</dbReference>
<protein>
    <submittedName>
        <fullName evidence="9">Glutathione transport system permease protein GsiC</fullName>
    </submittedName>
</protein>
<organism evidence="9 10">
    <name type="scientific">Actinomadura rubteroloni</name>
    <dbReference type="NCBI Taxonomy" id="1926885"/>
    <lineage>
        <taxon>Bacteria</taxon>
        <taxon>Bacillati</taxon>
        <taxon>Actinomycetota</taxon>
        <taxon>Actinomycetes</taxon>
        <taxon>Streptosporangiales</taxon>
        <taxon>Thermomonosporaceae</taxon>
        <taxon>Actinomadura</taxon>
    </lineage>
</organism>
<dbReference type="GO" id="GO:0005886">
    <property type="term" value="C:plasma membrane"/>
    <property type="evidence" value="ECO:0007669"/>
    <property type="project" value="UniProtKB-SubCell"/>
</dbReference>
<keyword evidence="4 7" id="KW-0812">Transmembrane</keyword>
<evidence type="ECO:0000256" key="1">
    <source>
        <dbReference type="ARBA" id="ARBA00004651"/>
    </source>
</evidence>
<dbReference type="SUPFAM" id="SSF161098">
    <property type="entry name" value="MetI-like"/>
    <property type="match status" value="1"/>
</dbReference>
<keyword evidence="3" id="KW-1003">Cell membrane</keyword>
<evidence type="ECO:0000313" key="10">
    <source>
        <dbReference type="Proteomes" id="UP000242367"/>
    </source>
</evidence>
<feature type="transmembrane region" description="Helical" evidence="7">
    <location>
        <begin position="138"/>
        <end position="159"/>
    </location>
</feature>
<accession>A0A2P4UF36</accession>
<dbReference type="PANTHER" id="PTHR43163">
    <property type="entry name" value="DIPEPTIDE TRANSPORT SYSTEM PERMEASE PROTEIN DPPB-RELATED"/>
    <property type="match status" value="1"/>
</dbReference>
<gene>
    <name evidence="9" type="primary">gsiC_2</name>
    <name evidence="9" type="ORF">BTM25_48150</name>
</gene>
<dbReference type="Pfam" id="PF00528">
    <property type="entry name" value="BPD_transp_1"/>
    <property type="match status" value="1"/>
</dbReference>
<evidence type="ECO:0000259" key="8">
    <source>
        <dbReference type="PROSITE" id="PS50928"/>
    </source>
</evidence>
<reference evidence="9 10" key="1">
    <citation type="journal article" date="2017" name="Chemistry">
        <title>Isolation, Biosynthesis and Chemical Modifications of Rubterolones A-F: Rare Tropolone Alkaloids from Actinomadura sp. 5-2.</title>
        <authorList>
            <person name="Guo H."/>
            <person name="Benndorf R."/>
            <person name="Leichnitz D."/>
            <person name="Klassen J.L."/>
            <person name="Vollmers J."/>
            <person name="Gorls H."/>
            <person name="Steinacker M."/>
            <person name="Weigel C."/>
            <person name="Dahse H.M."/>
            <person name="Kaster A.K."/>
            <person name="de Beer Z.W."/>
            <person name="Poulsen M."/>
            <person name="Beemelmanns C."/>
        </authorList>
    </citation>
    <scope>NUCLEOTIDE SEQUENCE [LARGE SCALE GENOMIC DNA]</scope>
    <source>
        <strain evidence="9 10">5-2</strain>
    </source>
</reference>
<feature type="transmembrane region" description="Helical" evidence="7">
    <location>
        <begin position="165"/>
        <end position="192"/>
    </location>
</feature>
<comment type="subcellular location">
    <subcellularLocation>
        <location evidence="1 7">Cell membrane</location>
        <topology evidence="1 7">Multi-pass membrane protein</topology>
    </subcellularLocation>
</comment>
<evidence type="ECO:0000256" key="5">
    <source>
        <dbReference type="ARBA" id="ARBA00022989"/>
    </source>
</evidence>
<dbReference type="AlphaFoldDB" id="A0A2P4UF36"/>
<evidence type="ECO:0000313" key="9">
    <source>
        <dbReference type="EMBL" id="POM23655.1"/>
    </source>
</evidence>
<feature type="transmembrane region" description="Helical" evidence="7">
    <location>
        <begin position="232"/>
        <end position="257"/>
    </location>
</feature>
<comment type="caution">
    <text evidence="9">The sequence shown here is derived from an EMBL/GenBank/DDBJ whole genome shotgun (WGS) entry which is preliminary data.</text>
</comment>
<feature type="transmembrane region" description="Helical" evidence="7">
    <location>
        <begin position="277"/>
        <end position="303"/>
    </location>
</feature>
<keyword evidence="5 7" id="KW-1133">Transmembrane helix</keyword>
<dbReference type="InterPro" id="IPR035906">
    <property type="entry name" value="MetI-like_sf"/>
</dbReference>
<dbReference type="PROSITE" id="PS50928">
    <property type="entry name" value="ABC_TM1"/>
    <property type="match status" value="1"/>
</dbReference>
<feature type="domain" description="ABC transmembrane type-1" evidence="8">
    <location>
        <begin position="100"/>
        <end position="300"/>
    </location>
</feature>
<keyword evidence="2 7" id="KW-0813">Transport</keyword>
<evidence type="ECO:0000256" key="2">
    <source>
        <dbReference type="ARBA" id="ARBA00022448"/>
    </source>
</evidence>
<keyword evidence="6 7" id="KW-0472">Membrane</keyword>
<keyword evidence="10" id="KW-1185">Reference proteome</keyword>
<comment type="similarity">
    <text evidence="7">Belongs to the binding-protein-dependent transport system permease family.</text>
</comment>
<evidence type="ECO:0000256" key="6">
    <source>
        <dbReference type="ARBA" id="ARBA00023136"/>
    </source>
</evidence>
<proteinExistence type="inferred from homology"/>
<sequence>MSRRIVRTVLVRLGTSLLVLWGAVTAAFVALHLTPGSVVDALIGSNTVTPQVRAQIIADYGLDRPLWRQYLAYLGRILHGDLGRSYQLHESVASALGSQLAPSLQLTLVSIGLALIVSTPLALFTARRRRWIRALSSGIELVGVSIPTFWAAILLLTVFSFRLGWFPAAGATGFGGLVLPAVAVAIPVTALLTQVTREGLERVLEEPFVLTARARGMSDAGVRTRHALRHAALPAVTFAGWLFGLMLGALVPVEQIFSRPGLGQLLLTAVGGKDLPIVMGVVLFTALVYVVVSSTLDVLYLVIDPRLRGAAR</sequence>
<evidence type="ECO:0000256" key="3">
    <source>
        <dbReference type="ARBA" id="ARBA00022475"/>
    </source>
</evidence>
<dbReference type="InterPro" id="IPR000515">
    <property type="entry name" value="MetI-like"/>
</dbReference>
<name>A0A2P4UF36_9ACTN</name>
<dbReference type="CDD" id="cd06261">
    <property type="entry name" value="TM_PBP2"/>
    <property type="match status" value="1"/>
</dbReference>
<dbReference type="Gene3D" id="1.10.3720.10">
    <property type="entry name" value="MetI-like"/>
    <property type="match status" value="1"/>
</dbReference>
<evidence type="ECO:0000256" key="4">
    <source>
        <dbReference type="ARBA" id="ARBA00022692"/>
    </source>
</evidence>